<proteinExistence type="predicted"/>
<dbReference type="AlphaFoldDB" id="A0A0U1P5I2"/>
<dbReference type="GO" id="GO:0005829">
    <property type="term" value="C:cytosol"/>
    <property type="evidence" value="ECO:0007669"/>
    <property type="project" value="TreeGrafter"/>
</dbReference>
<dbReference type="InterPro" id="IPR050742">
    <property type="entry name" value="Helicase_Restrict-Modif_Enz"/>
</dbReference>
<dbReference type="SUPFAM" id="SSF52540">
    <property type="entry name" value="P-loop containing nucleoside triphosphate hydrolases"/>
    <property type="match status" value="2"/>
</dbReference>
<gene>
    <name evidence="3" type="ORF">PLEI_1483</name>
</gene>
<dbReference type="InterPro" id="IPR027417">
    <property type="entry name" value="P-loop_NTPase"/>
</dbReference>
<dbReference type="GO" id="GO:0016787">
    <property type="term" value="F:hydrolase activity"/>
    <property type="evidence" value="ECO:0007669"/>
    <property type="project" value="InterPro"/>
</dbReference>
<dbReference type="EMBL" id="DF196819">
    <property type="protein sequence ID" value="GAD29830.1"/>
    <property type="molecule type" value="Genomic_DNA"/>
</dbReference>
<dbReference type="Gene3D" id="3.40.50.300">
    <property type="entry name" value="P-loop containing nucleotide triphosphate hydrolases"/>
    <property type="match status" value="2"/>
</dbReference>
<dbReference type="InterPro" id="IPR006935">
    <property type="entry name" value="Helicase/UvrB_N"/>
</dbReference>
<protein>
    <submittedName>
        <fullName evidence="3">Type III restriction protein res subunit</fullName>
    </submittedName>
</protein>
<dbReference type="Proteomes" id="UP000030675">
    <property type="component" value="Unassembled WGS sequence"/>
</dbReference>
<evidence type="ECO:0000256" key="1">
    <source>
        <dbReference type="SAM" id="MobiDB-lite"/>
    </source>
</evidence>
<evidence type="ECO:0000313" key="4">
    <source>
        <dbReference type="Proteomes" id="UP000030675"/>
    </source>
</evidence>
<dbReference type="InterPro" id="IPR014001">
    <property type="entry name" value="Helicase_ATP-bd"/>
</dbReference>
<dbReference type="PANTHER" id="PTHR47396:SF1">
    <property type="entry name" value="ATP-DEPENDENT HELICASE IRC3-RELATED"/>
    <property type="match status" value="1"/>
</dbReference>
<dbReference type="GO" id="GO:0003677">
    <property type="term" value="F:DNA binding"/>
    <property type="evidence" value="ECO:0007669"/>
    <property type="project" value="InterPro"/>
</dbReference>
<feature type="compositionally biased region" description="Polar residues" evidence="1">
    <location>
        <begin position="480"/>
        <end position="491"/>
    </location>
</feature>
<dbReference type="HOGENOM" id="CLU_015668_0_0_6"/>
<dbReference type="Pfam" id="PF04851">
    <property type="entry name" value="ResIII"/>
    <property type="match status" value="1"/>
</dbReference>
<feature type="domain" description="Helicase ATP-binding" evidence="2">
    <location>
        <begin position="1"/>
        <end position="282"/>
    </location>
</feature>
<sequence length="906" mass="102669">MFKLKKYQQSALSSLRDFLMECRSNGDISAAFSKTLLDHGFKDSFYRDYRFTDTPYVCIRIPTGGGKTILGTYAITTATQTYLEKPFPFVLWLVPTKTIKSQTVDALNKKQAYREHLMSYFNNDVLVVEDSNVDQIRPQDIGNKTIVVVSTIANLRVEDTADRKAMYGHREEFEGHFSKVEANSEIYSKLEKISEKDIELQPDLSPSSIGKIKGSFANLMCLSKPLIIVDEAHNARTELTFETLQRVNPSAIIEFTATPNTSTTNGSNVLFHVSASELKAEDMIKLPIMLTEHTNGWEEAVQDSILTRERLELKAQSNGDTYIRPIVLFQAENKDKEITVDVLVKHLKTVHKVTNDELAIVTGTQRELDGIDLFAPDCKVKYVVTIDALKEGWDCSFAYVFCSVKAVTSTTAAEQLLGRVLRMPYAKRQIVEDLNRAYAHLATTNFATAANSMKDSLISMGFEQLEVDTYLRHMDDQTSLFDDNNVNPSQRAKSRNEDKTPTITTEIKSDAKLNLSSLTKEETDSVSVLVDEKTGTKVVTVKGTVTETVKKVLQSVSTESKTQLEQRVTSHNNYVKAITCNSKLGIPFKALPQLCIMFDDNLEVAEHEILTNPSWSILEHPTQLDFQIDETSKTFSVDIGGKKVVYKAADQSETMDLDHVGGYEISDIVHFLINQVEMRDRPDRMRQFLNLTVKHIVQNTTMTTTTLHRHRYPLARALDKLIKSYHEKGIEDGYQQSLFGDDAHVETSYDITFEFKPDNYPARMNNLYNGSFQFSKHYYPIIEDLKEPSKNNKDSEFLCAQCIDSSKLVKQWVRNLDRRGDASFRLPKPDGTYFYPDFIAELENGRFAVIEYKGEPYKTNDDSAVKRQVGELWASKNSDCIFAMVYAEDECGQGINQQILKALNSK</sequence>
<dbReference type="eggNOG" id="COG1061">
    <property type="taxonomic scope" value="Bacteria"/>
</dbReference>
<organism evidence="3 4">
    <name type="scientific">Photobacterium leiognathi lrivu.4.1</name>
    <dbReference type="NCBI Taxonomy" id="1248232"/>
    <lineage>
        <taxon>Bacteria</taxon>
        <taxon>Pseudomonadati</taxon>
        <taxon>Pseudomonadota</taxon>
        <taxon>Gammaproteobacteria</taxon>
        <taxon>Vibrionales</taxon>
        <taxon>Vibrionaceae</taxon>
        <taxon>Photobacterium</taxon>
    </lineage>
</organism>
<feature type="region of interest" description="Disordered" evidence="1">
    <location>
        <begin position="480"/>
        <end position="501"/>
    </location>
</feature>
<name>A0A0U1P5I2_PHOLE</name>
<dbReference type="SMART" id="SM00487">
    <property type="entry name" value="DEXDc"/>
    <property type="match status" value="1"/>
</dbReference>
<dbReference type="RefSeq" id="WP_023932349.1">
    <property type="nucleotide sequence ID" value="NZ_DF196819.1"/>
</dbReference>
<evidence type="ECO:0000259" key="2">
    <source>
        <dbReference type="SMART" id="SM00487"/>
    </source>
</evidence>
<dbReference type="PANTHER" id="PTHR47396">
    <property type="entry name" value="TYPE I RESTRICTION ENZYME ECOKI R PROTEIN"/>
    <property type="match status" value="1"/>
</dbReference>
<reference evidence="4" key="1">
    <citation type="submission" date="2012-12" db="EMBL/GenBank/DDBJ databases">
        <title>Genome Sequence of Photobacterium leiognathi lrivu.4.1.</title>
        <authorList>
            <person name="Urbanczyk H."/>
            <person name="Ogura Y."/>
            <person name="Hayashi T."/>
            <person name="Dunlap P.V."/>
        </authorList>
    </citation>
    <scope>NUCLEOTIDE SEQUENCE [LARGE SCALE GENOMIC DNA]</scope>
    <source>
        <strain evidence="4">lrivu.4.1</strain>
    </source>
</reference>
<evidence type="ECO:0000313" key="3">
    <source>
        <dbReference type="EMBL" id="GAD29830.1"/>
    </source>
</evidence>
<dbReference type="GO" id="GO:0005524">
    <property type="term" value="F:ATP binding"/>
    <property type="evidence" value="ECO:0007669"/>
    <property type="project" value="InterPro"/>
</dbReference>
<accession>A0A0U1P5I2</accession>